<dbReference type="Proteomes" id="UP000198757">
    <property type="component" value="Unassembled WGS sequence"/>
</dbReference>
<evidence type="ECO:0000313" key="1">
    <source>
        <dbReference type="EMBL" id="SDC97409.1"/>
    </source>
</evidence>
<dbReference type="EMBL" id="FMZO01000005">
    <property type="protein sequence ID" value="SDC97409.1"/>
    <property type="molecule type" value="Genomic_DNA"/>
</dbReference>
<sequence length="74" mass="9125">MHIPVQFEFEGKKIFGELRRSKKMNSRHYRLYINNREVGEFFKTERFGWQYTTQQGYFPVIAMQLLPYVDERED</sequence>
<organism evidence="1 2">
    <name type="scientific">Niabella drilacis (strain DSM 25811 / CCM 8410 / CCUG 62505 / LMG 26954 / E90)</name>
    <dbReference type="NCBI Taxonomy" id="1285928"/>
    <lineage>
        <taxon>Bacteria</taxon>
        <taxon>Pseudomonadati</taxon>
        <taxon>Bacteroidota</taxon>
        <taxon>Chitinophagia</taxon>
        <taxon>Chitinophagales</taxon>
        <taxon>Chitinophagaceae</taxon>
        <taxon>Niabella</taxon>
    </lineage>
</organism>
<dbReference type="AlphaFoldDB" id="A0A1G6QY97"/>
<gene>
    <name evidence="1" type="ORF">SAMN04487894_10574</name>
</gene>
<proteinExistence type="predicted"/>
<dbReference type="RefSeq" id="WP_008582786.1">
    <property type="nucleotide sequence ID" value="NZ_FMZO01000005.1"/>
</dbReference>
<protein>
    <submittedName>
        <fullName evidence="1">Uncharacterized protein</fullName>
    </submittedName>
</protein>
<keyword evidence="2" id="KW-1185">Reference proteome</keyword>
<reference evidence="2" key="1">
    <citation type="submission" date="2016-10" db="EMBL/GenBank/DDBJ databases">
        <authorList>
            <person name="Varghese N."/>
            <person name="Submissions S."/>
        </authorList>
    </citation>
    <scope>NUCLEOTIDE SEQUENCE [LARGE SCALE GENOMIC DNA]</scope>
    <source>
        <strain evidence="2">DSM 25811 / CCM 8410 / LMG 26954 / E90</strain>
    </source>
</reference>
<dbReference type="OrthoDB" id="675266at2"/>
<name>A0A1G6QY97_NIADE</name>
<evidence type="ECO:0000313" key="2">
    <source>
        <dbReference type="Proteomes" id="UP000198757"/>
    </source>
</evidence>
<accession>A0A1G6QY97</accession>
<dbReference type="STRING" id="1285928.SAMN04487894_10574"/>